<evidence type="ECO:0000259" key="1">
    <source>
        <dbReference type="Pfam" id="PF13472"/>
    </source>
</evidence>
<comment type="caution">
    <text evidence="2">The sequence shown here is derived from an EMBL/GenBank/DDBJ whole genome shotgun (WGS) entry which is preliminary data.</text>
</comment>
<evidence type="ECO:0000313" key="2">
    <source>
        <dbReference type="EMBL" id="MEC4266879.1"/>
    </source>
</evidence>
<keyword evidence="3" id="KW-1185">Reference proteome</keyword>
<reference evidence="2 3" key="1">
    <citation type="submission" date="2024-01" db="EMBL/GenBank/DDBJ databases">
        <title>The strains designed SYSU M86414 and SYSU M84420 isolated from the marine sediment in San Sha City (Hainan Province, China).</title>
        <authorList>
            <person name="Guo D."/>
        </authorList>
    </citation>
    <scope>NUCLEOTIDE SEQUENCE [LARGE SCALE GENOMIC DNA]</scope>
    <source>
        <strain evidence="2 3">SYSU M84420</strain>
    </source>
</reference>
<organism evidence="2 3">
    <name type="scientific">Flagellimonas halotolerans</name>
    <dbReference type="NCBI Taxonomy" id="3112164"/>
    <lineage>
        <taxon>Bacteria</taxon>
        <taxon>Pseudomonadati</taxon>
        <taxon>Bacteroidota</taxon>
        <taxon>Flavobacteriia</taxon>
        <taxon>Flavobacteriales</taxon>
        <taxon>Flavobacteriaceae</taxon>
        <taxon>Flagellimonas</taxon>
    </lineage>
</organism>
<dbReference type="Pfam" id="PF13472">
    <property type="entry name" value="Lipase_GDSL_2"/>
    <property type="match status" value="1"/>
</dbReference>
<dbReference type="PANTHER" id="PTHR30383">
    <property type="entry name" value="THIOESTERASE 1/PROTEASE 1/LYSOPHOSPHOLIPASE L1"/>
    <property type="match status" value="1"/>
</dbReference>
<sequence>MTSNEWMAWKSLFNVKNVKTEPGWKFKQRIQLALGLTFMMVSLHAQQVKRVDSTHRPESFHDKILQFKMFPINGNDIVFLGDSITEGTQWSELLGMDNAVNRGISGDTTYGVLERLGEVTESAPAKVFILIGVNDLSRNIPDYAVIRNYRKIIHKIQEESPGTEIYIQTLLPVNGTFTRFKNHYDKTSNILHINEALRNLANQKNINLIDLYPRFLDDMGRLDIKYTNDGLHLTPKGYIHWANLLKAYLD</sequence>
<dbReference type="RefSeq" id="WP_326280235.1">
    <property type="nucleotide sequence ID" value="NZ_JAYKYV010000022.1"/>
</dbReference>
<name>A0ABU6IUT1_9FLAO</name>
<protein>
    <submittedName>
        <fullName evidence="2">GDSL-type esterase/lipase family protein</fullName>
    </submittedName>
</protein>
<accession>A0ABU6IUT1</accession>
<dbReference type="EMBL" id="JAYMGW010000022">
    <property type="protein sequence ID" value="MEC4266879.1"/>
    <property type="molecule type" value="Genomic_DNA"/>
</dbReference>
<dbReference type="InterPro" id="IPR013830">
    <property type="entry name" value="SGNH_hydro"/>
</dbReference>
<dbReference type="SUPFAM" id="SSF52266">
    <property type="entry name" value="SGNH hydrolase"/>
    <property type="match status" value="1"/>
</dbReference>
<dbReference type="InterPro" id="IPR036514">
    <property type="entry name" value="SGNH_hydro_sf"/>
</dbReference>
<gene>
    <name evidence="2" type="ORF">VOP03_16105</name>
</gene>
<dbReference type="Proteomes" id="UP001355298">
    <property type="component" value="Unassembled WGS sequence"/>
</dbReference>
<dbReference type="Gene3D" id="3.40.50.1110">
    <property type="entry name" value="SGNH hydrolase"/>
    <property type="match status" value="1"/>
</dbReference>
<feature type="domain" description="SGNH hydrolase-type esterase" evidence="1">
    <location>
        <begin position="79"/>
        <end position="238"/>
    </location>
</feature>
<evidence type="ECO:0000313" key="3">
    <source>
        <dbReference type="Proteomes" id="UP001355298"/>
    </source>
</evidence>
<proteinExistence type="predicted"/>
<dbReference type="PANTHER" id="PTHR30383:SF5">
    <property type="entry name" value="SGNH HYDROLASE-TYPE ESTERASE DOMAIN-CONTAINING PROTEIN"/>
    <property type="match status" value="1"/>
</dbReference>
<dbReference type="InterPro" id="IPR051532">
    <property type="entry name" value="Ester_Hydrolysis_Enzymes"/>
</dbReference>